<dbReference type="AlphaFoldDB" id="A0AA88Y6C7"/>
<keyword evidence="2" id="KW-1185">Reference proteome</keyword>
<proteinExistence type="predicted"/>
<feature type="non-terminal residue" evidence="1">
    <location>
        <position position="1"/>
    </location>
</feature>
<dbReference type="PANTHER" id="PTHR24024">
    <property type="entry name" value="PULMONARY SURFACTANT-ASSOCIATED PROTEIN A"/>
    <property type="match status" value="1"/>
</dbReference>
<organism evidence="1 2">
    <name type="scientific">Pinctada imbricata</name>
    <name type="common">Atlantic pearl-oyster</name>
    <name type="synonym">Pinctada martensii</name>
    <dbReference type="NCBI Taxonomy" id="66713"/>
    <lineage>
        <taxon>Eukaryota</taxon>
        <taxon>Metazoa</taxon>
        <taxon>Spiralia</taxon>
        <taxon>Lophotrochozoa</taxon>
        <taxon>Mollusca</taxon>
        <taxon>Bivalvia</taxon>
        <taxon>Autobranchia</taxon>
        <taxon>Pteriomorphia</taxon>
        <taxon>Pterioida</taxon>
        <taxon>Pterioidea</taxon>
        <taxon>Pteriidae</taxon>
        <taxon>Pinctada</taxon>
    </lineage>
</organism>
<evidence type="ECO:0008006" key="3">
    <source>
        <dbReference type="Google" id="ProtNLM"/>
    </source>
</evidence>
<dbReference type="InterPro" id="IPR051077">
    <property type="entry name" value="Ca-dependent_lectin"/>
</dbReference>
<dbReference type="PANTHER" id="PTHR24024:SF18">
    <property type="entry name" value="SHORT-CHAIN COLLAGEN C4-LIKE"/>
    <property type="match status" value="1"/>
</dbReference>
<accession>A0AA88Y6C7</accession>
<dbReference type="EMBL" id="VSWD01000006">
    <property type="protein sequence ID" value="KAK3099278.1"/>
    <property type="molecule type" value="Genomic_DNA"/>
</dbReference>
<dbReference type="Proteomes" id="UP001186944">
    <property type="component" value="Unassembled WGS sequence"/>
</dbReference>
<evidence type="ECO:0000313" key="1">
    <source>
        <dbReference type="EMBL" id="KAK3099278.1"/>
    </source>
</evidence>
<comment type="caution">
    <text evidence="1">The sequence shown here is derived from an EMBL/GenBank/DDBJ whole genome shotgun (WGS) entry which is preliminary data.</text>
</comment>
<name>A0AA88Y6C7_PINIB</name>
<sequence length="165" mass="17849">IFKGYTGGSHFKHTGGAAEHLCMSGKPDWDNLKVQDGVSGSKGYVYGTEYETWGGSIGIGKSHFNYDVPCAVCRTVGSTSVLMIPGQTKCNTNWTKQYSGYLMTNSYRYAAAGEYLCVDRNAERIPGTHASKDGNCLYAVEGRCGSLPCPPYRDGRELGCVVCSK</sequence>
<gene>
    <name evidence="1" type="ORF">FSP39_001978</name>
</gene>
<dbReference type="GO" id="GO:0005615">
    <property type="term" value="C:extracellular space"/>
    <property type="evidence" value="ECO:0007669"/>
    <property type="project" value="TreeGrafter"/>
</dbReference>
<protein>
    <recommendedName>
        <fullName evidence="3">Short-chain collagen C4</fullName>
    </recommendedName>
</protein>
<evidence type="ECO:0000313" key="2">
    <source>
        <dbReference type="Proteomes" id="UP001186944"/>
    </source>
</evidence>
<reference evidence="1" key="1">
    <citation type="submission" date="2019-08" db="EMBL/GenBank/DDBJ databases">
        <title>The improved chromosome-level genome for the pearl oyster Pinctada fucata martensii using PacBio sequencing and Hi-C.</title>
        <authorList>
            <person name="Zheng Z."/>
        </authorList>
    </citation>
    <scope>NUCLEOTIDE SEQUENCE</scope>
    <source>
        <strain evidence="1">ZZ-2019</strain>
        <tissue evidence="1">Adductor muscle</tissue>
    </source>
</reference>